<name>A0A5C6YRL7_9FLAO</name>
<gene>
    <name evidence="3" type="ORF">ESV24_02765</name>
</gene>
<dbReference type="EMBL" id="VORU01000002">
    <property type="protein sequence ID" value="TXD70110.1"/>
    <property type="molecule type" value="Genomic_DNA"/>
</dbReference>
<feature type="signal peptide" evidence="1">
    <location>
        <begin position="1"/>
        <end position="17"/>
    </location>
</feature>
<dbReference type="AlphaFoldDB" id="A0A5C6YRL7"/>
<reference evidence="3 4" key="1">
    <citation type="submission" date="2019-08" db="EMBL/GenBank/DDBJ databases">
        <title>Genome of Aequorivita lipolytica Y10-2 (type strain).</title>
        <authorList>
            <person name="Bowman J.P."/>
        </authorList>
    </citation>
    <scope>NUCLEOTIDE SEQUENCE [LARGE SCALE GENOMIC DNA]</scope>
    <source>
        <strain evidence="3 4">Y10-2</strain>
    </source>
</reference>
<comment type="caution">
    <text evidence="3">The sequence shown here is derived from an EMBL/GenBank/DDBJ whole genome shotgun (WGS) entry which is preliminary data.</text>
</comment>
<feature type="domain" description="DUF6268" evidence="2">
    <location>
        <begin position="16"/>
        <end position="188"/>
    </location>
</feature>
<sequence length="306" mass="34709">MKKLLLLMLFFPFFSSAQEYVDILRIGYGQTFNNNFEGTDSSTFVKFLDAGFTFPIVINEKQALITGADFSRNNLQLFPDAEYTSLFSTNLKLGLASTWSEKWSSTIVLLPKIASDYKNISNDDFYSGGFALLKFQKNKNLKYRFGVYASQEAFGLFTTPILGWYYLSPNKRFEMDMSLPISADVSYKLGITTVGVDYFGIGRSYNVHYENRPTLYADLSSLEFAGYLQFNALDESVLLRAKLGYSSNNYEMYAEGEKLDLGVSAFSFGDDRTQLNPSLNGGVFLKFEAIYRFHIKETSKSQEPSQ</sequence>
<keyword evidence="4" id="KW-1185">Reference proteome</keyword>
<evidence type="ECO:0000313" key="3">
    <source>
        <dbReference type="EMBL" id="TXD70110.1"/>
    </source>
</evidence>
<dbReference type="InterPro" id="IPR046235">
    <property type="entry name" value="DUF6268"/>
</dbReference>
<keyword evidence="1" id="KW-0732">Signal</keyword>
<evidence type="ECO:0000256" key="1">
    <source>
        <dbReference type="SAM" id="SignalP"/>
    </source>
</evidence>
<organism evidence="3 4">
    <name type="scientific">Aequorivita lipolytica</name>
    <dbReference type="NCBI Taxonomy" id="153267"/>
    <lineage>
        <taxon>Bacteria</taxon>
        <taxon>Pseudomonadati</taxon>
        <taxon>Bacteroidota</taxon>
        <taxon>Flavobacteriia</taxon>
        <taxon>Flavobacteriales</taxon>
        <taxon>Flavobacteriaceae</taxon>
        <taxon>Aequorivita</taxon>
    </lineage>
</organism>
<accession>A0A5C6YRL7</accession>
<dbReference type="Proteomes" id="UP000321945">
    <property type="component" value="Unassembled WGS sequence"/>
</dbReference>
<feature type="chain" id="PRO_5022948927" description="DUF6268 domain-containing protein" evidence="1">
    <location>
        <begin position="18"/>
        <end position="306"/>
    </location>
</feature>
<evidence type="ECO:0000313" key="4">
    <source>
        <dbReference type="Proteomes" id="UP000321945"/>
    </source>
</evidence>
<dbReference type="RefSeq" id="WP_170227855.1">
    <property type="nucleotide sequence ID" value="NZ_VORU01000002.1"/>
</dbReference>
<dbReference type="Pfam" id="PF19783">
    <property type="entry name" value="DUF6268"/>
    <property type="match status" value="1"/>
</dbReference>
<evidence type="ECO:0000259" key="2">
    <source>
        <dbReference type="Pfam" id="PF19783"/>
    </source>
</evidence>
<protein>
    <recommendedName>
        <fullName evidence="2">DUF6268 domain-containing protein</fullName>
    </recommendedName>
</protein>
<proteinExistence type="predicted"/>